<name>A0A1G7V047_THETY</name>
<keyword evidence="2 7" id="KW-0663">Pyridoxal phosphate</keyword>
<dbReference type="PIRSF" id="PIRSF001434">
    <property type="entry name" value="CGS"/>
    <property type="match status" value="1"/>
</dbReference>
<comment type="catalytic activity">
    <reaction evidence="6">
        <text>L-methionine + H2O = methanethiol + 2-oxobutanoate + NH4(+)</text>
        <dbReference type="Rhea" id="RHEA:23800"/>
        <dbReference type="ChEBI" id="CHEBI:15377"/>
        <dbReference type="ChEBI" id="CHEBI:16007"/>
        <dbReference type="ChEBI" id="CHEBI:16763"/>
        <dbReference type="ChEBI" id="CHEBI:28938"/>
        <dbReference type="ChEBI" id="CHEBI:57844"/>
        <dbReference type="EC" id="4.4.1.11"/>
    </reaction>
    <physiologicalReaction direction="left-to-right" evidence="6">
        <dbReference type="Rhea" id="RHEA:23801"/>
    </physiologicalReaction>
</comment>
<comment type="cofactor">
    <cofactor evidence="1 8">
        <name>pyridoxal 5'-phosphate</name>
        <dbReference type="ChEBI" id="CHEBI:597326"/>
    </cofactor>
</comment>
<dbReference type="EC" id="4.4.1.2" evidence="3"/>
<dbReference type="GO" id="GO:0047982">
    <property type="term" value="F:homocysteine desulfhydrase activity"/>
    <property type="evidence" value="ECO:0007669"/>
    <property type="project" value="UniProtKB-EC"/>
</dbReference>
<organism evidence="9 10">
    <name type="scientific">Thermoanaerobacter thermohydrosulfuricus</name>
    <name type="common">Clostridium thermohydrosulfuricum</name>
    <dbReference type="NCBI Taxonomy" id="1516"/>
    <lineage>
        <taxon>Bacteria</taxon>
        <taxon>Bacillati</taxon>
        <taxon>Bacillota</taxon>
        <taxon>Clostridia</taxon>
        <taxon>Thermoanaerobacterales</taxon>
        <taxon>Thermoanaerobacteraceae</taxon>
        <taxon>Thermoanaerobacter</taxon>
    </lineage>
</organism>
<evidence type="ECO:0000256" key="8">
    <source>
        <dbReference type="RuleBase" id="RU362118"/>
    </source>
</evidence>
<evidence type="ECO:0000313" key="10">
    <source>
        <dbReference type="Proteomes" id="UP000183404"/>
    </source>
</evidence>
<evidence type="ECO:0000313" key="9">
    <source>
        <dbReference type="EMBL" id="SDG52918.1"/>
    </source>
</evidence>
<dbReference type="RefSeq" id="WP_019907755.1">
    <property type="nucleotide sequence ID" value="NZ_FNBS01000085.1"/>
</dbReference>
<dbReference type="GO" id="GO:0018826">
    <property type="term" value="F:methionine gamma-lyase activity"/>
    <property type="evidence" value="ECO:0007669"/>
    <property type="project" value="UniProtKB-EC"/>
</dbReference>
<dbReference type="Gene3D" id="3.40.640.10">
    <property type="entry name" value="Type I PLP-dependent aspartate aminotransferase-like (Major domain)"/>
    <property type="match status" value="1"/>
</dbReference>
<sequence length="393" mass="43583">MDLSFKTKVVHTGNYIDKEIPPMPKTLPIYQTSVFTFDTLEEVYDYLGGNPSRYMYTRLGNPNQTAVEELIASLEGAEAGQSCSSGMAAISSALLAEVNSGDHIIAAKDIYGGTNSLFNAEFKRLNIDVTLVDFSDLEAVEKAIKPNTKVIYMEIMTNPLIRVFDVVEVANIAKKHNIKLIVDNTFTTPYLIKPIELGAYAVIHSATKYINGHSDVIAGLIAGNKEFISRTKRITQNFGGSMSPFDAWLVLRGAKTLFLRMREHCKNAMELAKFLESHPKVKKVYYPGLPSHPDYSVSKKLFKDEFGGMLSFEIEGGEPEVDKFMQGLKLVKFAPSLAGVQTMITHPKSTSHRSLSKEELNSLGISEGLIRVSVGIEEIEDIIKDFKQALDKI</sequence>
<feature type="modified residue" description="N6-(pyridoxal phosphate)lysine" evidence="7">
    <location>
        <position position="208"/>
    </location>
</feature>
<dbReference type="FunFam" id="3.40.640.10:FF:000046">
    <property type="entry name" value="Cystathionine gamma-lyase"/>
    <property type="match status" value="1"/>
</dbReference>
<dbReference type="InterPro" id="IPR015422">
    <property type="entry name" value="PyrdxlP-dep_Trfase_small"/>
</dbReference>
<dbReference type="FunFam" id="3.90.1150.10:FF:000033">
    <property type="entry name" value="Cystathionine gamma-synthase"/>
    <property type="match status" value="1"/>
</dbReference>
<dbReference type="EMBL" id="FNBS01000085">
    <property type="protein sequence ID" value="SDG52918.1"/>
    <property type="molecule type" value="Genomic_DNA"/>
</dbReference>
<evidence type="ECO:0000256" key="6">
    <source>
        <dbReference type="ARBA" id="ARBA00052699"/>
    </source>
</evidence>
<dbReference type="AlphaFoldDB" id="A0A1G7V047"/>
<protein>
    <recommendedName>
        <fullName evidence="3">homocysteine desulfhydrase</fullName>
        <ecNumber evidence="3">4.4.1.2</ecNumber>
    </recommendedName>
    <alternativeName>
        <fullName evidence="4">Homocysteine desulfhydrase</fullName>
    </alternativeName>
</protein>
<gene>
    <name evidence="9" type="ORF">SAMN04244560_02502</name>
</gene>
<evidence type="ECO:0000256" key="7">
    <source>
        <dbReference type="PIRSR" id="PIRSR001434-2"/>
    </source>
</evidence>
<dbReference type="CDD" id="cd00614">
    <property type="entry name" value="CGS_like"/>
    <property type="match status" value="1"/>
</dbReference>
<evidence type="ECO:0000256" key="2">
    <source>
        <dbReference type="ARBA" id="ARBA00022898"/>
    </source>
</evidence>
<accession>A0A1G7V047</accession>
<dbReference type="SUPFAM" id="SSF53383">
    <property type="entry name" value="PLP-dependent transferases"/>
    <property type="match status" value="1"/>
</dbReference>
<dbReference type="GO" id="GO:0005737">
    <property type="term" value="C:cytoplasm"/>
    <property type="evidence" value="ECO:0007669"/>
    <property type="project" value="TreeGrafter"/>
</dbReference>
<dbReference type="GO" id="GO:0019346">
    <property type="term" value="P:transsulfuration"/>
    <property type="evidence" value="ECO:0007669"/>
    <property type="project" value="InterPro"/>
</dbReference>
<proteinExistence type="inferred from homology"/>
<evidence type="ECO:0000256" key="1">
    <source>
        <dbReference type="ARBA" id="ARBA00001933"/>
    </source>
</evidence>
<comment type="catalytic activity">
    <reaction evidence="5">
        <text>L-homocysteine + H2O = 2-oxobutanoate + hydrogen sulfide + NH4(+) + H(+)</text>
        <dbReference type="Rhea" id="RHEA:14501"/>
        <dbReference type="ChEBI" id="CHEBI:15377"/>
        <dbReference type="ChEBI" id="CHEBI:15378"/>
        <dbReference type="ChEBI" id="CHEBI:16763"/>
        <dbReference type="ChEBI" id="CHEBI:28938"/>
        <dbReference type="ChEBI" id="CHEBI:29919"/>
        <dbReference type="ChEBI" id="CHEBI:58199"/>
        <dbReference type="EC" id="4.4.1.2"/>
    </reaction>
    <physiologicalReaction direction="left-to-right" evidence="5">
        <dbReference type="Rhea" id="RHEA:14502"/>
    </physiologicalReaction>
</comment>
<dbReference type="InterPro" id="IPR015424">
    <property type="entry name" value="PyrdxlP-dep_Trfase"/>
</dbReference>
<dbReference type="PANTHER" id="PTHR11808:SF80">
    <property type="entry name" value="CYSTATHIONINE GAMMA-LYASE"/>
    <property type="match status" value="1"/>
</dbReference>
<dbReference type="GO" id="GO:0009086">
    <property type="term" value="P:methionine biosynthetic process"/>
    <property type="evidence" value="ECO:0007669"/>
    <property type="project" value="UniProtKB-ARBA"/>
</dbReference>
<dbReference type="InterPro" id="IPR015421">
    <property type="entry name" value="PyrdxlP-dep_Trfase_major"/>
</dbReference>
<dbReference type="PANTHER" id="PTHR11808">
    <property type="entry name" value="TRANS-SULFURATION ENZYME FAMILY MEMBER"/>
    <property type="match status" value="1"/>
</dbReference>
<evidence type="ECO:0000256" key="3">
    <source>
        <dbReference type="ARBA" id="ARBA00047175"/>
    </source>
</evidence>
<evidence type="ECO:0000256" key="5">
    <source>
        <dbReference type="ARBA" id="ARBA00048780"/>
    </source>
</evidence>
<evidence type="ECO:0000256" key="4">
    <source>
        <dbReference type="ARBA" id="ARBA00047199"/>
    </source>
</evidence>
<dbReference type="Proteomes" id="UP000183404">
    <property type="component" value="Unassembled WGS sequence"/>
</dbReference>
<dbReference type="Gene3D" id="3.90.1150.10">
    <property type="entry name" value="Aspartate Aminotransferase, domain 1"/>
    <property type="match status" value="1"/>
</dbReference>
<reference evidence="9 10" key="1">
    <citation type="submission" date="2016-10" db="EMBL/GenBank/DDBJ databases">
        <authorList>
            <person name="de Groot N.N."/>
        </authorList>
    </citation>
    <scope>NUCLEOTIDE SEQUENCE [LARGE SCALE GENOMIC DNA]</scope>
    <source>
        <strain evidence="9 10">DSM 569</strain>
    </source>
</reference>
<dbReference type="InterPro" id="IPR000277">
    <property type="entry name" value="Cys/Met-Metab_PyrdxlP-dep_enz"/>
</dbReference>
<dbReference type="GO" id="GO:0030170">
    <property type="term" value="F:pyridoxal phosphate binding"/>
    <property type="evidence" value="ECO:0007669"/>
    <property type="project" value="InterPro"/>
</dbReference>
<comment type="similarity">
    <text evidence="8">Belongs to the trans-sulfuration enzymes family.</text>
</comment>
<dbReference type="Pfam" id="PF01053">
    <property type="entry name" value="Cys_Met_Meta_PP"/>
    <property type="match status" value="1"/>
</dbReference>